<keyword evidence="4" id="KW-0904">Protein phosphatase</keyword>
<dbReference type="UniPathway" id="UPA00934"/>
<evidence type="ECO:0000256" key="1">
    <source>
        <dbReference type="ARBA" id="ARBA00005750"/>
    </source>
</evidence>
<dbReference type="InterPro" id="IPR032466">
    <property type="entry name" value="Metal_Hydrolase"/>
</dbReference>
<dbReference type="AlphaFoldDB" id="A0A1H3ZDA3"/>
<dbReference type="EC" id="3.1.3.48" evidence="2"/>
<dbReference type="GO" id="GO:0004725">
    <property type="term" value="F:protein tyrosine phosphatase activity"/>
    <property type="evidence" value="ECO:0007669"/>
    <property type="project" value="UniProtKB-EC"/>
</dbReference>
<dbReference type="EMBL" id="FNRK01000005">
    <property type="protein sequence ID" value="SEA21630.1"/>
    <property type="molecule type" value="Genomic_DNA"/>
</dbReference>
<evidence type="ECO:0000256" key="4">
    <source>
        <dbReference type="ARBA" id="ARBA00022912"/>
    </source>
</evidence>
<sequence>MIDLHTHFLPGADGCVATAKESLSILKSAAALGFTDIVLSVCYLPHLGYTQNVAENAAVQRTLQEMVDTAGLHLHLHPGNEILFDNALLNRIGDGAFCPLGTGKVFLTELPGDDSVLISLLERGYTPLLANPERYEAIQRSPEKLAHYRRLGMMAQGSLLSLADHYGSAARKTLIQLLKAGEIDCLATGARDGSAYTQFDELAQRARSIVGEQKFEALMTTVPARLLGISPFKERDGTIDGMAATAQPEAAPLPVK</sequence>
<evidence type="ECO:0000256" key="2">
    <source>
        <dbReference type="ARBA" id="ARBA00013064"/>
    </source>
</evidence>
<name>A0A1H3ZDA3_9FIRM</name>
<gene>
    <name evidence="6" type="ORF">SAMN04515656_105114</name>
</gene>
<dbReference type="PANTHER" id="PTHR39181:SF1">
    <property type="entry name" value="TYROSINE-PROTEIN PHOSPHATASE YWQE"/>
    <property type="match status" value="1"/>
</dbReference>
<dbReference type="Pfam" id="PF19567">
    <property type="entry name" value="CpsB_CapC"/>
    <property type="match status" value="1"/>
</dbReference>
<keyword evidence="3" id="KW-0378">Hydrolase</keyword>
<keyword evidence="7" id="KW-1185">Reference proteome</keyword>
<comment type="catalytic activity">
    <reaction evidence="5">
        <text>O-phospho-L-tyrosyl-[protein] + H2O = L-tyrosyl-[protein] + phosphate</text>
        <dbReference type="Rhea" id="RHEA:10684"/>
        <dbReference type="Rhea" id="RHEA-COMP:10136"/>
        <dbReference type="Rhea" id="RHEA-COMP:20101"/>
        <dbReference type="ChEBI" id="CHEBI:15377"/>
        <dbReference type="ChEBI" id="CHEBI:43474"/>
        <dbReference type="ChEBI" id="CHEBI:46858"/>
        <dbReference type="ChEBI" id="CHEBI:61978"/>
        <dbReference type="EC" id="3.1.3.48"/>
    </reaction>
</comment>
<dbReference type="GO" id="GO:0030145">
    <property type="term" value="F:manganese ion binding"/>
    <property type="evidence" value="ECO:0007669"/>
    <property type="project" value="InterPro"/>
</dbReference>
<dbReference type="STRING" id="81409.SAMN04515656_105114"/>
<evidence type="ECO:0000256" key="5">
    <source>
        <dbReference type="ARBA" id="ARBA00051722"/>
    </source>
</evidence>
<evidence type="ECO:0000313" key="6">
    <source>
        <dbReference type="EMBL" id="SEA21630.1"/>
    </source>
</evidence>
<dbReference type="SUPFAM" id="SSF51556">
    <property type="entry name" value="Metallo-dependent hydrolases"/>
    <property type="match status" value="1"/>
</dbReference>
<organism evidence="6 7">
    <name type="scientific">Eubacterium aggregans</name>
    <dbReference type="NCBI Taxonomy" id="81409"/>
    <lineage>
        <taxon>Bacteria</taxon>
        <taxon>Bacillati</taxon>
        <taxon>Bacillota</taxon>
        <taxon>Clostridia</taxon>
        <taxon>Eubacteriales</taxon>
        <taxon>Eubacteriaceae</taxon>
        <taxon>Eubacterium</taxon>
    </lineage>
</organism>
<reference evidence="6 7" key="1">
    <citation type="submission" date="2016-10" db="EMBL/GenBank/DDBJ databases">
        <authorList>
            <person name="de Groot N.N."/>
        </authorList>
    </citation>
    <scope>NUCLEOTIDE SEQUENCE [LARGE SCALE GENOMIC DNA]</scope>
    <source>
        <strain evidence="6 7">SR12</strain>
    </source>
</reference>
<dbReference type="Proteomes" id="UP000199394">
    <property type="component" value="Unassembled WGS sequence"/>
</dbReference>
<proteinExistence type="inferred from homology"/>
<dbReference type="GO" id="GO:0045227">
    <property type="term" value="P:capsule polysaccharide biosynthetic process"/>
    <property type="evidence" value="ECO:0007669"/>
    <property type="project" value="UniProtKB-UniPathway"/>
</dbReference>
<dbReference type="InterPro" id="IPR016667">
    <property type="entry name" value="Caps_polysacc_synth_CpsB/CapC"/>
</dbReference>
<accession>A0A1H3ZDA3</accession>
<dbReference type="PANTHER" id="PTHR39181">
    <property type="entry name" value="TYROSINE-PROTEIN PHOSPHATASE YWQE"/>
    <property type="match status" value="1"/>
</dbReference>
<comment type="similarity">
    <text evidence="1">Belongs to the metallo-dependent hydrolases superfamily. CpsB/CapC family.</text>
</comment>
<evidence type="ECO:0000256" key="3">
    <source>
        <dbReference type="ARBA" id="ARBA00022801"/>
    </source>
</evidence>
<dbReference type="Gene3D" id="3.20.20.140">
    <property type="entry name" value="Metal-dependent hydrolases"/>
    <property type="match status" value="1"/>
</dbReference>
<evidence type="ECO:0000313" key="7">
    <source>
        <dbReference type="Proteomes" id="UP000199394"/>
    </source>
</evidence>
<protein>
    <recommendedName>
        <fullName evidence="2">protein-tyrosine-phosphatase</fullName>
        <ecNumber evidence="2">3.1.3.48</ecNumber>
    </recommendedName>
</protein>